<dbReference type="Gene3D" id="2.10.70.100">
    <property type="match status" value="1"/>
</dbReference>
<dbReference type="Gene3D" id="3.30.70.270">
    <property type="match status" value="1"/>
</dbReference>
<dbReference type="SUPFAM" id="SSF141868">
    <property type="entry name" value="EAL domain-like"/>
    <property type="match status" value="1"/>
</dbReference>
<evidence type="ECO:0000259" key="3">
    <source>
        <dbReference type="PROSITE" id="PS50883"/>
    </source>
</evidence>
<gene>
    <name evidence="5" type="ORF">G9U52_35465</name>
</gene>
<dbReference type="CDD" id="cd01948">
    <property type="entry name" value="EAL"/>
    <property type="match status" value="1"/>
</dbReference>
<dbReference type="Pfam" id="PF00990">
    <property type="entry name" value="GGDEF"/>
    <property type="match status" value="1"/>
</dbReference>
<dbReference type="InterPro" id="IPR000700">
    <property type="entry name" value="PAS-assoc_C"/>
</dbReference>
<dbReference type="InterPro" id="IPR052155">
    <property type="entry name" value="Biofilm_reg_signaling"/>
</dbReference>
<dbReference type="EMBL" id="JAAOIW010000025">
    <property type="protein sequence ID" value="NHN35030.1"/>
    <property type="molecule type" value="Genomic_DNA"/>
</dbReference>
<dbReference type="SUPFAM" id="SSF55785">
    <property type="entry name" value="PYP-like sensor domain (PAS domain)"/>
    <property type="match status" value="2"/>
</dbReference>
<dbReference type="PROSITE" id="PS50112">
    <property type="entry name" value="PAS"/>
    <property type="match status" value="2"/>
</dbReference>
<dbReference type="InterPro" id="IPR013655">
    <property type="entry name" value="PAS_fold_3"/>
</dbReference>
<dbReference type="InterPro" id="IPR035919">
    <property type="entry name" value="EAL_sf"/>
</dbReference>
<dbReference type="InterPro" id="IPR001633">
    <property type="entry name" value="EAL_dom"/>
</dbReference>
<dbReference type="NCBIfam" id="TIGR00254">
    <property type="entry name" value="GGDEF"/>
    <property type="match status" value="1"/>
</dbReference>
<feature type="domain" description="PAS" evidence="1">
    <location>
        <begin position="5"/>
        <end position="75"/>
    </location>
</feature>
<dbReference type="InterPro" id="IPR029787">
    <property type="entry name" value="Nucleotide_cyclase"/>
</dbReference>
<evidence type="ECO:0000313" key="5">
    <source>
        <dbReference type="EMBL" id="NHN35030.1"/>
    </source>
</evidence>
<evidence type="ECO:0000259" key="2">
    <source>
        <dbReference type="PROSITE" id="PS50113"/>
    </source>
</evidence>
<feature type="domain" description="PAC" evidence="2">
    <location>
        <begin position="204"/>
        <end position="256"/>
    </location>
</feature>
<dbReference type="InterPro" id="IPR000014">
    <property type="entry name" value="PAS"/>
</dbReference>
<dbReference type="InterPro" id="IPR000160">
    <property type="entry name" value="GGDEF_dom"/>
</dbReference>
<feature type="domain" description="PAS" evidence="1">
    <location>
        <begin position="130"/>
        <end position="202"/>
    </location>
</feature>
<dbReference type="PANTHER" id="PTHR44757:SF2">
    <property type="entry name" value="BIOFILM ARCHITECTURE MAINTENANCE PROTEIN MBAA"/>
    <property type="match status" value="1"/>
</dbReference>
<dbReference type="PANTHER" id="PTHR44757">
    <property type="entry name" value="DIGUANYLATE CYCLASE DGCP"/>
    <property type="match status" value="1"/>
</dbReference>
<dbReference type="PROSITE" id="PS50883">
    <property type="entry name" value="EAL"/>
    <property type="match status" value="1"/>
</dbReference>
<dbReference type="SMART" id="SM00052">
    <property type="entry name" value="EAL"/>
    <property type="match status" value="1"/>
</dbReference>
<dbReference type="SMART" id="SM00086">
    <property type="entry name" value="PAC"/>
    <property type="match status" value="2"/>
</dbReference>
<organism evidence="5 6">
    <name type="scientific">Paenibacillus agricola</name>
    <dbReference type="NCBI Taxonomy" id="2716264"/>
    <lineage>
        <taxon>Bacteria</taxon>
        <taxon>Bacillati</taxon>
        <taxon>Bacillota</taxon>
        <taxon>Bacilli</taxon>
        <taxon>Bacillales</taxon>
        <taxon>Paenibacillaceae</taxon>
        <taxon>Paenibacillus</taxon>
    </lineage>
</organism>
<keyword evidence="6" id="KW-1185">Reference proteome</keyword>
<feature type="domain" description="EAL" evidence="3">
    <location>
        <begin position="428"/>
        <end position="582"/>
    </location>
</feature>
<dbReference type="Proteomes" id="UP001165962">
    <property type="component" value="Unassembled WGS sequence"/>
</dbReference>
<dbReference type="Pfam" id="PF08447">
    <property type="entry name" value="PAS_3"/>
    <property type="match status" value="1"/>
</dbReference>
<evidence type="ECO:0000259" key="4">
    <source>
        <dbReference type="PROSITE" id="PS50887"/>
    </source>
</evidence>
<dbReference type="SMART" id="SM00267">
    <property type="entry name" value="GGDEF"/>
    <property type="match status" value="1"/>
</dbReference>
<dbReference type="InterPro" id="IPR001610">
    <property type="entry name" value="PAC"/>
</dbReference>
<dbReference type="InterPro" id="IPR043128">
    <property type="entry name" value="Rev_trsase/Diguanyl_cyclase"/>
</dbReference>
<dbReference type="Gene3D" id="3.30.450.20">
    <property type="entry name" value="PAS domain"/>
    <property type="match status" value="2"/>
</dbReference>
<dbReference type="PROSITE" id="PS50113">
    <property type="entry name" value="PAC"/>
    <property type="match status" value="2"/>
</dbReference>
<dbReference type="CDD" id="cd00130">
    <property type="entry name" value="PAS"/>
    <property type="match status" value="2"/>
</dbReference>
<dbReference type="SMART" id="SM00091">
    <property type="entry name" value="PAS"/>
    <property type="match status" value="2"/>
</dbReference>
<reference evidence="5" key="1">
    <citation type="submission" date="2020-03" db="EMBL/GenBank/DDBJ databases">
        <title>Draft sequencing of Paenibacilllus sp. S3N08.</title>
        <authorList>
            <person name="Kim D.-U."/>
        </authorList>
    </citation>
    <scope>NUCLEOTIDE SEQUENCE</scope>
    <source>
        <strain evidence="5">S3N08</strain>
    </source>
</reference>
<accession>A0ABX0JEQ9</accession>
<name>A0ABX0JEQ9_9BACL</name>
<dbReference type="PROSITE" id="PS50887">
    <property type="entry name" value="GGDEF"/>
    <property type="match status" value="1"/>
</dbReference>
<dbReference type="Gene3D" id="3.20.20.450">
    <property type="entry name" value="EAL domain"/>
    <property type="match status" value="1"/>
</dbReference>
<feature type="domain" description="GGDEF" evidence="4">
    <location>
        <begin position="288"/>
        <end position="420"/>
    </location>
</feature>
<dbReference type="RefSeq" id="WP_166157094.1">
    <property type="nucleotide sequence ID" value="NZ_JAAOIW010000025.1"/>
</dbReference>
<evidence type="ECO:0000259" key="1">
    <source>
        <dbReference type="PROSITE" id="PS50112"/>
    </source>
</evidence>
<protein>
    <submittedName>
        <fullName evidence="5">Diguanylate cyclase</fullName>
    </submittedName>
</protein>
<dbReference type="Pfam" id="PF13426">
    <property type="entry name" value="PAS_9"/>
    <property type="match status" value="1"/>
</dbReference>
<dbReference type="CDD" id="cd01949">
    <property type="entry name" value="GGDEF"/>
    <property type="match status" value="1"/>
</dbReference>
<feature type="domain" description="PAC" evidence="2">
    <location>
        <begin position="78"/>
        <end position="129"/>
    </location>
</feature>
<dbReference type="InterPro" id="IPR035965">
    <property type="entry name" value="PAS-like_dom_sf"/>
</dbReference>
<comment type="caution">
    <text evidence="5">The sequence shown here is derived from an EMBL/GenBank/DDBJ whole genome shotgun (WGS) entry which is preliminary data.</text>
</comment>
<dbReference type="Pfam" id="PF00563">
    <property type="entry name" value="EAL"/>
    <property type="match status" value="1"/>
</dbReference>
<evidence type="ECO:0000313" key="6">
    <source>
        <dbReference type="Proteomes" id="UP001165962"/>
    </source>
</evidence>
<dbReference type="SUPFAM" id="SSF55073">
    <property type="entry name" value="Nucleotide cyclase"/>
    <property type="match status" value="1"/>
</dbReference>
<dbReference type="NCBIfam" id="TIGR00229">
    <property type="entry name" value="sensory_box"/>
    <property type="match status" value="2"/>
</dbReference>
<proteinExistence type="predicted"/>
<sequence length="582" mass="66628">MFVKLQESLLSLFKYNPDPCYLTDTNGIFVAFNDAALELTGYSQEELLGNSFELLIIPEQMGKITYIFEQIVSTCLKADFEIAIYRKDRERLELGITAMPINIEGQITGIIGIVKDLTQSKQLEQTLFKTQMQLKNIFDSIEVCLWSHDLTTGLIQISPACEAIYAYSQEEFMMDPDLWNKVIHPDDQLEVEKRQKELGRGKKIKHEYRILRKDGGIRWIYDYTVPILNRSGDIVRLDGVITDITERKKTEERLHMLAFHDALTSLPNRRLIRERIKLAIAKAGRNKKKVIVMFLDLDGFKFINDSLGHSVGDRLLQRVAKRISRCLQTEDNIARMGGDEFVIILEDLNKFDVEIIARKILETLAQPFKIINQEFIITASIGISLYPDDANDQELLVKLADQAMYDAKAKGKNRFHFYNQQLDKFQRRLKLEQGLRKALQNQEFMLHYQPIVNVTTGEIIGTEALIPWEHSTCLISPLEFIPIAEETGLISPIGEWVLRSACAQNKHWHNLGHTALFVSVNLSVRQLEQENLLKTIQSILRETGLDPRFLHIEITESTAMTNGVIPASLTSGAIVWVQLVII</sequence>